<evidence type="ECO:0000313" key="2">
    <source>
        <dbReference type="EMBL" id="BBO22602.1"/>
    </source>
</evidence>
<dbReference type="Gene3D" id="3.40.30.10">
    <property type="entry name" value="Glutaredoxin"/>
    <property type="match status" value="1"/>
</dbReference>
<dbReference type="Proteomes" id="UP000662873">
    <property type="component" value="Chromosome"/>
</dbReference>
<dbReference type="SUPFAM" id="SSF48208">
    <property type="entry name" value="Six-hairpin glycosidases"/>
    <property type="match status" value="1"/>
</dbReference>
<dbReference type="InterPro" id="IPR012341">
    <property type="entry name" value="6hp_glycosidase-like_sf"/>
</dbReference>
<dbReference type="PANTHER" id="PTHR42899:SF1">
    <property type="entry name" value="SPERMATOGENESIS-ASSOCIATED PROTEIN 20"/>
    <property type="match status" value="1"/>
</dbReference>
<proteinExistence type="predicted"/>
<reference evidence="2" key="1">
    <citation type="journal article" name="DNA Res.">
        <title>The physiological potential of anammox bacteria as revealed by their core genome structure.</title>
        <authorList>
            <person name="Okubo T."/>
            <person name="Toyoda A."/>
            <person name="Fukuhara K."/>
            <person name="Uchiyama I."/>
            <person name="Harigaya Y."/>
            <person name="Kuroiwa M."/>
            <person name="Suzuki T."/>
            <person name="Murakami Y."/>
            <person name="Suwa Y."/>
            <person name="Takami H."/>
        </authorList>
    </citation>
    <scope>NUCLEOTIDE SEQUENCE</scope>
    <source>
        <strain evidence="2">317325-2</strain>
    </source>
</reference>
<dbReference type="InterPro" id="IPR008928">
    <property type="entry name" value="6-hairpin_glycosidase_sf"/>
</dbReference>
<name>A0A809RSC0_9BACT</name>
<dbReference type="AlphaFoldDB" id="A0A809RSC0"/>
<dbReference type="PANTHER" id="PTHR42899">
    <property type="entry name" value="SPERMATOGENESIS-ASSOCIATED PROTEIN 20"/>
    <property type="match status" value="1"/>
</dbReference>
<dbReference type="SUPFAM" id="SSF52833">
    <property type="entry name" value="Thioredoxin-like"/>
    <property type="match status" value="1"/>
</dbReference>
<dbReference type="InterPro" id="IPR036249">
    <property type="entry name" value="Thioredoxin-like_sf"/>
</dbReference>
<dbReference type="Gene3D" id="1.50.10.10">
    <property type="match status" value="2"/>
</dbReference>
<accession>A0A809RSC0</accession>
<evidence type="ECO:0000259" key="1">
    <source>
        <dbReference type="Pfam" id="PF03190"/>
    </source>
</evidence>
<evidence type="ECO:0000313" key="3">
    <source>
        <dbReference type="Proteomes" id="UP000662873"/>
    </source>
</evidence>
<dbReference type="CDD" id="cd02955">
    <property type="entry name" value="SSP411"/>
    <property type="match status" value="1"/>
</dbReference>
<dbReference type="GO" id="GO:0005975">
    <property type="term" value="P:carbohydrate metabolic process"/>
    <property type="evidence" value="ECO:0007669"/>
    <property type="project" value="InterPro"/>
</dbReference>
<dbReference type="InterPro" id="IPR024705">
    <property type="entry name" value="Ssp411"/>
</dbReference>
<feature type="domain" description="Spermatogenesis-associated protein 20-like TRX" evidence="1">
    <location>
        <begin position="53"/>
        <end position="208"/>
    </location>
</feature>
<protein>
    <recommendedName>
        <fullName evidence="1">Spermatogenesis-associated protein 20-like TRX domain-containing protein</fullName>
    </recommendedName>
</protein>
<dbReference type="PIRSF" id="PIRSF006402">
    <property type="entry name" value="UCP006402_thioredoxin"/>
    <property type="match status" value="1"/>
</dbReference>
<gene>
    <name evidence="2" type="ORF">NPRO_01970</name>
</gene>
<organism evidence="2 3">
    <name type="scientific">Candidatus Nitrosymbiomonas proteolyticus</name>
    <dbReference type="NCBI Taxonomy" id="2608984"/>
    <lineage>
        <taxon>Bacteria</taxon>
        <taxon>Bacillati</taxon>
        <taxon>Armatimonadota</taxon>
        <taxon>Armatimonadota incertae sedis</taxon>
        <taxon>Candidatus Nitrosymbiomonas</taxon>
    </lineage>
</organism>
<dbReference type="InterPro" id="IPR004879">
    <property type="entry name" value="Ssp411-like_TRX"/>
</dbReference>
<dbReference type="EMBL" id="AP021858">
    <property type="protein sequence ID" value="BBO22602.1"/>
    <property type="molecule type" value="Genomic_DNA"/>
</dbReference>
<dbReference type="KEGG" id="npy:NPRO_01970"/>
<dbReference type="Pfam" id="PF03190">
    <property type="entry name" value="Thioredox_DsbH"/>
    <property type="match status" value="1"/>
</dbReference>
<sequence length="726" mass="80750">MIGLEGLGARSRRAAQVSVLVTATLIAGSFASSCTGPETCQAASSHNMNPKHENRLANETSPYLLQHAHNPVDWFPWGEEAFERAQNEDKPIFLSIGYSTCHWCHVMERESFEDEEVARLMNEVFVSIKVDREERPDVDHIYMTVTQAMTGSGGWPMTVILTPGRKPVFAGTYFPKATLMNLVRQVRDRWQDRRAELIGESDRIAEGLRQYLERSAPGDLPNDIVATAADSLMESYEPQYGGFGSQPKFPTCLNLIFLLRAADRTGKKEHADAALRTLRAMRQGGIYDQVGFGLHRYSTDIRWRVPHFEKMLYDQALAVMAYVEAYEFTRDPFYRRTAEEILEYVERDLRDESGGFQSAQDAESEGVEGKYYVWTEGEIEQLLTPEEAKRAKRAFRTSPNGNYADEASGRSTGTNILELSQISHDEYTKLQPVREKLLKARYKRVPPIKDDKVLTDWNGLMIAAASQAGASFDEPRWTQLAKGSADFVLAKAKTDQGLLHIYAKGRAKGEGQLTDYAFLIWGLASLYEATFDVAYLRQAKSLAEDMIQGFWDSKLGGFHMVPEGTEHLLARPKETYDGAIPSGNSVAAYALARLARLTGDAKLEETARKTVRAFGADLAQRPTASLGMVTAHDLLAGGQEVVVVGEPNDPATKEMLAQLRTTYSPRKVVLLKTPSNSEVLAGLAAFTSDLSAQDGKPTAYVCRNFACELPTTSPFKARSLLERATK</sequence>